<feature type="transmembrane region" description="Helical" evidence="2">
    <location>
        <begin position="423"/>
        <end position="441"/>
    </location>
</feature>
<feature type="transmembrane region" description="Helical" evidence="2">
    <location>
        <begin position="14"/>
        <end position="35"/>
    </location>
</feature>
<feature type="transmembrane region" description="Helical" evidence="2">
    <location>
        <begin position="182"/>
        <end position="212"/>
    </location>
</feature>
<feature type="transmembrane region" description="Helical" evidence="2">
    <location>
        <begin position="377"/>
        <end position="403"/>
    </location>
</feature>
<dbReference type="PANTHER" id="PTHR34219:SF4">
    <property type="entry name" value="PEPSY DOMAIN-CONTAINING PROTEIN"/>
    <property type="match status" value="1"/>
</dbReference>
<evidence type="ECO:0000256" key="2">
    <source>
        <dbReference type="SAM" id="Phobius"/>
    </source>
</evidence>
<keyword evidence="2" id="KW-0472">Membrane</keyword>
<reference evidence="3 4" key="1">
    <citation type="submission" date="2020-07" db="EMBL/GenBank/DDBJ databases">
        <title>Genomic Encyclopedia of Type Strains, Phase IV (KMG-V): Genome sequencing to study the core and pangenomes of soil and plant-associated prokaryotes.</title>
        <authorList>
            <person name="Whitman W."/>
        </authorList>
    </citation>
    <scope>NUCLEOTIDE SEQUENCE [LARGE SCALE GENOMIC DNA]</scope>
    <source>
        <strain evidence="3 4">SAS40</strain>
    </source>
</reference>
<keyword evidence="2" id="KW-1133">Transmembrane helix</keyword>
<feature type="transmembrane region" description="Helical" evidence="2">
    <location>
        <begin position="342"/>
        <end position="365"/>
    </location>
</feature>
<comment type="caution">
    <text evidence="3">The sequence shown here is derived from an EMBL/GenBank/DDBJ whole genome shotgun (WGS) entry which is preliminary data.</text>
</comment>
<feature type="compositionally biased region" description="Low complexity" evidence="1">
    <location>
        <begin position="514"/>
        <end position="534"/>
    </location>
</feature>
<evidence type="ECO:0000313" key="4">
    <source>
        <dbReference type="Proteomes" id="UP000542125"/>
    </source>
</evidence>
<organism evidence="3 4">
    <name type="scientific">Pigmentiphaga litoralis</name>
    <dbReference type="NCBI Taxonomy" id="516702"/>
    <lineage>
        <taxon>Bacteria</taxon>
        <taxon>Pseudomonadati</taxon>
        <taxon>Pseudomonadota</taxon>
        <taxon>Betaproteobacteria</taxon>
        <taxon>Burkholderiales</taxon>
        <taxon>Alcaligenaceae</taxon>
        <taxon>Pigmentiphaga</taxon>
    </lineage>
</organism>
<dbReference type="AlphaFoldDB" id="A0A7Y9ISV7"/>
<sequence>MAGVRQRYTVVHRWAGILFGALLFAIFWMGTLSVFDRELDRWMMPATRLAGVPGPVRMDPVVDAVASLVPADARQWRIDLPTPRTPAWRFTAQRPGEAPVLHLLDPATLDPLPDPGTLGASGFFFPFHYGLHLSWKEIGKWLVGAASMAMLVLLIAGIVIHRKVFREFFTFRPDKRLPRSTLDLHNVTGVLGLPFHFVIVLSGLVIFFNLYFPFAYQSAYQEGAKGKAQFQAQSYGRYTRPLAGLAAQGPLASVDAMAAQAESVWGGGVPYFVRVWNPGDANRYVELRRAYFGEVTMNIDQLYFDGATGTLLARFSAGPVMSVQRFLSGVHFIQFDHWPLRWLYFFLGLTGCVMIATGMVFWLASRSVGQKAGLEGIGPRVALATSIAGVTGLLIATLAYLAANRLLPAGASAFGWTRAELEVWAFFIVWLMALVHALRGGRAWGEQAGMIAALAVLCVVLNAATTDAYRLGGAVGPIAVWGVDGALLVTAAIATWAGWRLRRGWRDGDRRGPRAPQRVVPDRPAAPAARGDSA</sequence>
<evidence type="ECO:0000256" key="1">
    <source>
        <dbReference type="SAM" id="MobiDB-lite"/>
    </source>
</evidence>
<feature type="transmembrane region" description="Helical" evidence="2">
    <location>
        <begin position="141"/>
        <end position="161"/>
    </location>
</feature>
<dbReference type="Pfam" id="PF03929">
    <property type="entry name" value="PepSY_TM"/>
    <property type="match status" value="1"/>
</dbReference>
<evidence type="ECO:0000313" key="3">
    <source>
        <dbReference type="EMBL" id="NYE82323.1"/>
    </source>
</evidence>
<dbReference type="EMBL" id="JACBYR010000001">
    <property type="protein sequence ID" value="NYE82323.1"/>
    <property type="molecule type" value="Genomic_DNA"/>
</dbReference>
<feature type="transmembrane region" description="Helical" evidence="2">
    <location>
        <begin position="448"/>
        <end position="466"/>
    </location>
</feature>
<protein>
    <submittedName>
        <fullName evidence="3">Putative iron-regulated membrane protein</fullName>
    </submittedName>
</protein>
<keyword evidence="4" id="KW-1185">Reference proteome</keyword>
<dbReference type="PANTHER" id="PTHR34219">
    <property type="entry name" value="IRON-REGULATED INNER MEMBRANE PROTEIN-RELATED"/>
    <property type="match status" value="1"/>
</dbReference>
<feature type="transmembrane region" description="Helical" evidence="2">
    <location>
        <begin position="478"/>
        <end position="501"/>
    </location>
</feature>
<name>A0A7Y9ISV7_9BURK</name>
<keyword evidence="2" id="KW-0812">Transmembrane</keyword>
<feature type="region of interest" description="Disordered" evidence="1">
    <location>
        <begin position="508"/>
        <end position="534"/>
    </location>
</feature>
<proteinExistence type="predicted"/>
<dbReference type="InterPro" id="IPR005625">
    <property type="entry name" value="PepSY-ass_TM"/>
</dbReference>
<dbReference type="RefSeq" id="WP_179585106.1">
    <property type="nucleotide sequence ID" value="NZ_JACBYR010000001.1"/>
</dbReference>
<gene>
    <name evidence="3" type="ORF">FHW18_001594</name>
</gene>
<accession>A0A7Y9ISV7</accession>
<dbReference type="Proteomes" id="UP000542125">
    <property type="component" value="Unassembled WGS sequence"/>
</dbReference>